<evidence type="ECO:0000313" key="2">
    <source>
        <dbReference type="Proteomes" id="UP000540698"/>
    </source>
</evidence>
<organism evidence="1 2">
    <name type="scientific">Nocardia gamkensis</name>
    <dbReference type="NCBI Taxonomy" id="352869"/>
    <lineage>
        <taxon>Bacteria</taxon>
        <taxon>Bacillati</taxon>
        <taxon>Actinomycetota</taxon>
        <taxon>Actinomycetes</taxon>
        <taxon>Mycobacteriales</taxon>
        <taxon>Nocardiaceae</taxon>
        <taxon>Nocardia</taxon>
    </lineage>
</organism>
<accession>A0A7X6LAU2</accession>
<dbReference type="EMBL" id="JAAXOS010000025">
    <property type="protein sequence ID" value="NKY31096.1"/>
    <property type="molecule type" value="Genomic_DNA"/>
</dbReference>
<protein>
    <submittedName>
        <fullName evidence="1">Uncharacterized protein</fullName>
    </submittedName>
</protein>
<evidence type="ECO:0000313" key="1">
    <source>
        <dbReference type="EMBL" id="NKY31096.1"/>
    </source>
</evidence>
<name>A0A7X6LAU2_9NOCA</name>
<reference evidence="1 2" key="1">
    <citation type="submission" date="2020-04" db="EMBL/GenBank/DDBJ databases">
        <title>MicrobeNet Type strains.</title>
        <authorList>
            <person name="Nicholson A.C."/>
        </authorList>
    </citation>
    <scope>NUCLEOTIDE SEQUENCE [LARGE SCALE GENOMIC DNA]</scope>
    <source>
        <strain evidence="1 2">DSM 44956</strain>
    </source>
</reference>
<dbReference type="Proteomes" id="UP000540698">
    <property type="component" value="Unassembled WGS sequence"/>
</dbReference>
<comment type="caution">
    <text evidence="1">The sequence shown here is derived from an EMBL/GenBank/DDBJ whole genome shotgun (WGS) entry which is preliminary data.</text>
</comment>
<dbReference type="AlphaFoldDB" id="A0A7X6LAU2"/>
<dbReference type="RefSeq" id="WP_062977115.1">
    <property type="nucleotide sequence ID" value="NZ_JAAXOS010000025.1"/>
</dbReference>
<gene>
    <name evidence="1" type="ORF">HGB38_33570</name>
</gene>
<sequence>MDHNPARRIAHSRAEEILDFFGKCRACGYPAYAESTTLHYDNGDMETKVIAGCALPCGWTGEVSATPMTGSAARPRT</sequence>
<keyword evidence="2" id="KW-1185">Reference proteome</keyword>
<proteinExistence type="predicted"/>